<dbReference type="NCBIfam" id="NF006667">
    <property type="entry name" value="PRK09212.1"/>
    <property type="match status" value="1"/>
</dbReference>
<dbReference type="Pfam" id="PF02780">
    <property type="entry name" value="Transketolase_C"/>
    <property type="match status" value="1"/>
</dbReference>
<gene>
    <name evidence="3" type="ORF">MNBD_ALPHA04-261</name>
</gene>
<feature type="domain" description="Transketolase-like pyrimidine-binding" evidence="2">
    <location>
        <begin position="4"/>
        <end position="189"/>
    </location>
</feature>
<name>A0A3B0SJ05_9ZZZZ</name>
<keyword evidence="1" id="KW-0560">Oxidoreductase</keyword>
<keyword evidence="3" id="KW-0808">Transferase</keyword>
<dbReference type="Pfam" id="PF02779">
    <property type="entry name" value="Transket_pyr"/>
    <property type="match status" value="1"/>
</dbReference>
<sequence>MSEKSYRNAIRETLYQEMDRDPDIILIGEDVAGGAQSGGEEDAWGGPMGATKGLIGQYGKDRVLDTPISEAAFIGAAIGAAAAGLRPVTELMFNDFLGVCCDQIVNQAAKYHYMYGGQDIIPLTIRTTLGAGLRISSQHSQSLHSIFTYFSGLKVALPSTPYDAKGLLATAIRDDDPVIFCEHKLLYRMREDVPDEAYAIPFGEARIVTDGEDVTIVAFSRMVHIATNAAKELARQGIRCTVIDPRTTVPLDTDTIFESVEETGRLVIVDEGGPRCGIAADISAMVADTLFHDLKAPIKCVTPPYVPIPAAPNLEDIYVPDTAQVIAAVLEIVER</sequence>
<dbReference type="SUPFAM" id="SSF52922">
    <property type="entry name" value="TK C-terminal domain-like"/>
    <property type="match status" value="1"/>
</dbReference>
<organism evidence="3">
    <name type="scientific">hydrothermal vent metagenome</name>
    <dbReference type="NCBI Taxonomy" id="652676"/>
    <lineage>
        <taxon>unclassified sequences</taxon>
        <taxon>metagenomes</taxon>
        <taxon>ecological metagenomes</taxon>
    </lineage>
</organism>
<dbReference type="EMBL" id="UOEF01000313">
    <property type="protein sequence ID" value="VAW00927.1"/>
    <property type="molecule type" value="Genomic_DNA"/>
</dbReference>
<dbReference type="InterPro" id="IPR009014">
    <property type="entry name" value="Transketo_C/PFOR_II"/>
</dbReference>
<evidence type="ECO:0000259" key="2">
    <source>
        <dbReference type="SMART" id="SM00861"/>
    </source>
</evidence>
<dbReference type="GO" id="GO:0016491">
    <property type="term" value="F:oxidoreductase activity"/>
    <property type="evidence" value="ECO:0007669"/>
    <property type="project" value="UniProtKB-KW"/>
</dbReference>
<dbReference type="AlphaFoldDB" id="A0A3B0SJ05"/>
<keyword evidence="3" id="KW-0012">Acyltransferase</keyword>
<dbReference type="EC" id="2.3.1.190" evidence="3"/>
<dbReference type="SMART" id="SM00861">
    <property type="entry name" value="Transket_pyr"/>
    <property type="match status" value="1"/>
</dbReference>
<accession>A0A3B0SJ05</accession>
<dbReference type="Gene3D" id="3.40.50.920">
    <property type="match status" value="1"/>
</dbReference>
<evidence type="ECO:0000313" key="3">
    <source>
        <dbReference type="EMBL" id="VAW00927.1"/>
    </source>
</evidence>
<dbReference type="PANTHER" id="PTHR43257:SF3">
    <property type="entry name" value="ACETOIN:2,6-DICHLOROPHENOLINDOPHENOL OXIDOREDUCTASE SUBUNIT BETA"/>
    <property type="match status" value="1"/>
</dbReference>
<evidence type="ECO:0000256" key="1">
    <source>
        <dbReference type="ARBA" id="ARBA00023002"/>
    </source>
</evidence>
<dbReference type="FunFam" id="3.40.50.970:FF:000001">
    <property type="entry name" value="Pyruvate dehydrogenase E1 beta subunit"/>
    <property type="match status" value="1"/>
</dbReference>
<dbReference type="PANTHER" id="PTHR43257">
    <property type="entry name" value="PYRUVATE DEHYDROGENASE E1 COMPONENT BETA SUBUNIT"/>
    <property type="match status" value="1"/>
</dbReference>
<dbReference type="FunFam" id="3.40.50.920:FF:000001">
    <property type="entry name" value="Pyruvate dehydrogenase E1 beta subunit"/>
    <property type="match status" value="1"/>
</dbReference>
<dbReference type="InterPro" id="IPR029061">
    <property type="entry name" value="THDP-binding"/>
</dbReference>
<reference evidence="3" key="1">
    <citation type="submission" date="2018-06" db="EMBL/GenBank/DDBJ databases">
        <authorList>
            <person name="Zhirakovskaya E."/>
        </authorList>
    </citation>
    <scope>NUCLEOTIDE SEQUENCE</scope>
</reference>
<dbReference type="Gene3D" id="3.40.50.970">
    <property type="match status" value="1"/>
</dbReference>
<dbReference type="SUPFAM" id="SSF52518">
    <property type="entry name" value="Thiamin diphosphate-binding fold (THDP-binding)"/>
    <property type="match status" value="1"/>
</dbReference>
<protein>
    <submittedName>
        <fullName evidence="3">Acetoin dehydrogenase E1 component beta-subunit</fullName>
        <ecNumber evidence="3">2.3.1.190</ecNumber>
    </submittedName>
</protein>
<dbReference type="InterPro" id="IPR005475">
    <property type="entry name" value="Transketolase-like_Pyr-bd"/>
</dbReference>
<proteinExistence type="predicted"/>
<dbReference type="InterPro" id="IPR033248">
    <property type="entry name" value="Transketolase_C"/>
</dbReference>
<dbReference type="GO" id="GO:0016746">
    <property type="term" value="F:acyltransferase activity"/>
    <property type="evidence" value="ECO:0007669"/>
    <property type="project" value="UniProtKB-KW"/>
</dbReference>